<dbReference type="Proteomes" id="UP000619788">
    <property type="component" value="Unassembled WGS sequence"/>
</dbReference>
<gene>
    <name evidence="2" type="ORF">Psi01_76820</name>
</gene>
<dbReference type="AlphaFoldDB" id="A0A8J3WQL9"/>
<evidence type="ECO:0000313" key="2">
    <source>
        <dbReference type="EMBL" id="GIH97052.1"/>
    </source>
</evidence>
<dbReference type="CDD" id="cd02440">
    <property type="entry name" value="AdoMet_MTases"/>
    <property type="match status" value="1"/>
</dbReference>
<organism evidence="2 3">
    <name type="scientific">Planobispora siamensis</name>
    <dbReference type="NCBI Taxonomy" id="936338"/>
    <lineage>
        <taxon>Bacteria</taxon>
        <taxon>Bacillati</taxon>
        <taxon>Actinomycetota</taxon>
        <taxon>Actinomycetes</taxon>
        <taxon>Streptosporangiales</taxon>
        <taxon>Streptosporangiaceae</taxon>
        <taxon>Planobispora</taxon>
    </lineage>
</organism>
<proteinExistence type="predicted"/>
<evidence type="ECO:0000313" key="3">
    <source>
        <dbReference type="Proteomes" id="UP000619788"/>
    </source>
</evidence>
<accession>A0A8J3WQL9</accession>
<dbReference type="EMBL" id="BOOJ01000076">
    <property type="protein sequence ID" value="GIH97052.1"/>
    <property type="molecule type" value="Genomic_DNA"/>
</dbReference>
<dbReference type="SUPFAM" id="SSF53335">
    <property type="entry name" value="S-adenosyl-L-methionine-dependent methyltransferases"/>
    <property type="match status" value="1"/>
</dbReference>
<dbReference type="PIRSF" id="PIRSF017393">
    <property type="entry name" value="MTase_SAV2177"/>
    <property type="match status" value="1"/>
</dbReference>
<feature type="compositionally biased region" description="Basic and acidic residues" evidence="1">
    <location>
        <begin position="1"/>
        <end position="15"/>
    </location>
</feature>
<protein>
    <recommendedName>
        <fullName evidence="4">S-adenosyl methyltransferase</fullName>
    </recommendedName>
</protein>
<feature type="region of interest" description="Disordered" evidence="1">
    <location>
        <begin position="1"/>
        <end position="21"/>
    </location>
</feature>
<evidence type="ECO:0008006" key="4">
    <source>
        <dbReference type="Google" id="ProtNLM"/>
    </source>
</evidence>
<name>A0A8J3WQL9_9ACTN</name>
<dbReference type="Gene3D" id="3.40.50.150">
    <property type="entry name" value="Vaccinia Virus protein VP39"/>
    <property type="match status" value="1"/>
</dbReference>
<keyword evidence="3" id="KW-1185">Reference proteome</keyword>
<sequence length="277" mass="30358">MSDDAQELRWTHQDPDYLPPEIDTSKPSIARVYDAFLGGKDNFAVDRAVAIEGMKHFPDGGEGARQNRAMLFRGVKFLAEQGIDQFLDIGSGLPTMDNTHSVAQRINPDAKVVYVDNDPIVLAHARAILKTNENTRVITADMRNPESIFGHPDVKGFLDFSRPVGLLMVAVVHHLGDEEDPEGLVNTYKARLAPGSYLQLTHFCSCAPEVRDLEGVLLAMLGTGRARDLPEIVGFFDGLELVEPGVVHLPEWKPDQEVTYPLTLGGICIAGGMGRKS</sequence>
<dbReference type="InterPro" id="IPR029063">
    <property type="entry name" value="SAM-dependent_MTases_sf"/>
</dbReference>
<evidence type="ECO:0000256" key="1">
    <source>
        <dbReference type="SAM" id="MobiDB-lite"/>
    </source>
</evidence>
<dbReference type="InterPro" id="IPR006764">
    <property type="entry name" value="SAM_dep_MeTrfase_SAV2177_type"/>
</dbReference>
<reference evidence="2 3" key="1">
    <citation type="submission" date="2021-01" db="EMBL/GenBank/DDBJ databases">
        <title>Whole genome shotgun sequence of Planobispora siamensis NBRC 107568.</title>
        <authorList>
            <person name="Komaki H."/>
            <person name="Tamura T."/>
        </authorList>
    </citation>
    <scope>NUCLEOTIDE SEQUENCE [LARGE SCALE GENOMIC DNA]</scope>
    <source>
        <strain evidence="2 3">NBRC 107568</strain>
    </source>
</reference>
<dbReference type="RefSeq" id="WP_204069072.1">
    <property type="nucleotide sequence ID" value="NZ_BOOJ01000076.1"/>
</dbReference>
<dbReference type="Pfam" id="PF04672">
    <property type="entry name" value="Methyltransf_19"/>
    <property type="match status" value="1"/>
</dbReference>
<comment type="caution">
    <text evidence="2">The sequence shown here is derived from an EMBL/GenBank/DDBJ whole genome shotgun (WGS) entry which is preliminary data.</text>
</comment>